<proteinExistence type="predicted"/>
<comment type="caution">
    <text evidence="2">The sequence shown here is derived from an EMBL/GenBank/DDBJ whole genome shotgun (WGS) entry which is preliminary data.</text>
</comment>
<evidence type="ECO:0000313" key="3">
    <source>
        <dbReference type="Proteomes" id="UP001529272"/>
    </source>
</evidence>
<dbReference type="RefSeq" id="WP_145929570.1">
    <property type="nucleotide sequence ID" value="NZ_CP012886.2"/>
</dbReference>
<sequence>MSYARSTPRGELAFREQLRPEASTGPAQIGASTEALVTHPDRRDVGRIVDSAAPAWTPDELTVAPPAAGMVKVCWFDSADPTQLFWEYADELKCVTDSTPGR</sequence>
<dbReference type="EMBL" id="JASZZX010000016">
    <property type="protein sequence ID" value="MDM3927763.1"/>
    <property type="molecule type" value="Genomic_DNA"/>
</dbReference>
<protein>
    <submittedName>
        <fullName evidence="2">Uncharacterized protein</fullName>
    </submittedName>
</protein>
<reference evidence="2" key="2">
    <citation type="submission" date="2023-06" db="EMBL/GenBank/DDBJ databases">
        <authorList>
            <person name="Spilker T."/>
        </authorList>
    </citation>
    <scope>NUCLEOTIDE SEQUENCE</scope>
    <source>
        <strain evidence="2">FLAC1071</strain>
    </source>
</reference>
<evidence type="ECO:0000256" key="1">
    <source>
        <dbReference type="SAM" id="MobiDB-lite"/>
    </source>
</evidence>
<evidence type="ECO:0000313" key="2">
    <source>
        <dbReference type="EMBL" id="MDM3927763.1"/>
    </source>
</evidence>
<gene>
    <name evidence="2" type="ORF">QRB35_17270</name>
</gene>
<dbReference type="Proteomes" id="UP001529272">
    <property type="component" value="Unassembled WGS sequence"/>
</dbReference>
<feature type="region of interest" description="Disordered" evidence="1">
    <location>
        <begin position="1"/>
        <end position="41"/>
    </location>
</feature>
<reference evidence="2" key="1">
    <citation type="submission" date="2023-06" db="EMBL/GenBank/DDBJ databases">
        <title>Itaconate inhibition of nontuberculous mycobacteria.</title>
        <authorList>
            <person name="Breen P."/>
            <person name="Zimbric M."/>
            <person name="Caverly L."/>
        </authorList>
    </citation>
    <scope>NUCLEOTIDE SEQUENCE</scope>
    <source>
        <strain evidence="2">FLAC1071</strain>
    </source>
</reference>
<organism evidence="2 3">
    <name type="scientific">Mycobacterium intracellulare subsp. chimaera</name>
    <dbReference type="NCBI Taxonomy" id="222805"/>
    <lineage>
        <taxon>Bacteria</taxon>
        <taxon>Bacillati</taxon>
        <taxon>Actinomycetota</taxon>
        <taxon>Actinomycetes</taxon>
        <taxon>Mycobacteriales</taxon>
        <taxon>Mycobacteriaceae</taxon>
        <taxon>Mycobacterium</taxon>
        <taxon>Mycobacterium avium complex (MAC)</taxon>
    </lineage>
</organism>
<keyword evidence="3" id="KW-1185">Reference proteome</keyword>
<accession>A0ABT7P3A0</accession>
<name>A0ABT7P3A0_MYCIT</name>